<dbReference type="FunFam" id="3.40.50.720:FF:000209">
    <property type="entry name" value="Polyketide synthase Pks12"/>
    <property type="match status" value="1"/>
</dbReference>
<accession>A0A6A6GZK9</accession>
<sequence>MASSTSASYASPADTPVTSNSSSDDGLSGLPQETEGHDPAHRTQVPIAVVGMSCRLPGHSTSPTALWDFLQRGGVAVNEPPESRFSLAGHYDKTTRPRTMKSPGGMFVEDVDPAVFDGQFFNISRVDCIAMDPQQRQMLEVTYECLENAGIPLEVLSGTKTGVIVGTNFIDYGAIQNRDPEDRADSITIGLASSILSNRVSHFLNVGGPSMTIDTACSASLVSVDVACRYLDSFQADGMIVGGANMWLTPEHNEEVGMMHMTQSASGKCHSFDSKADGYVKAEGINAVYLKRLDDAIRDHDPIRAVIRGTAANASGRTAGIANPSPDAQATVTRLAYKNAGIRDFSATQFLECHGTGTLAGDPIEVQGAASVFGKGREDGRELVIGSIKSNIGHSEAAAGLSGLLKAIMAVERGIIPGNPTFIDPNPRIDWKASRVRASRTSVRWPSRAAIRRASVNSFGFGGANAHAVLENAPVSDHVSSYQQVTASFFDDDEDEEENEAAAENAGPPTLLVFSANDQSSLKNYAKALSSHLLNPMVSIDLGDLAYTLSERRSRLYYRAFAVTHSSKAQLGEESLIMGKQASSPPRIGFVFTGQGAQWSQMGADLIKHFPLAKKTIQALDGVLKALPEPPHWSILEELTAVRSAEALRQPEFSQPLVTALQLALLDVLKDWGVCPQAVVGHSSGEIAAAAAAGLITHAEAITTAFYRGQAAKKVGAAVEPVGMLAVGVGPEKVTEYLGQQDGKVQIACYNSPSSLTMSGTISALEKLRSRLQEDGHFARMLLVDLAYHSDHMAEIGVVYEQMLLRDGLFQQQPEGSNSSVRVFSSVTGRQMLPTEKPDAAYWKSNMVSPVQFMQAASELLRATQSGADFLIELGPSNALSGPIAQIKKSLAGTAAADAQYTSMLTRGAGSTHSMYKSAGQLFIAGGAIDLSKVNRVDKHTARSIVDLPNYAWNHSNRYWHETRASKDWRFKKFVNHDLLGSKIPATAWQAPVFKKVLKIGDIPWLRDHKLGSQIVFPAAAYVGMAVEAMYQTAMSTQWQEHAPARYRFRLQDVKLLRALMLEENVETRLTLSLTPAKSGSTRSWYEYRVCSVQDALPVDPVHSTGLVCVETDYEVVQAPASATKPLELPTPARTWYKTLADLGYNFGPCFQKQLMIEATIGKRNTRSTVNLEPPPSTSLGQSYYPLHPAVMDSCFQTGSSSLWNCDLPASRAAALVPKIIDSIVVEGGRELPTEGIAHASARFLGVGNIEHARNYATSVELYDPNDGTLLFEMNGLASGEIETSDSDRLGHTFTHLTWGADVDMLMAAADTPAVKGWFVTKTISDVLNLVAHKKPALSVLELNMDPTDASNLWMQDVEPANPIRAACSQYHFAVRDPKIFISAQEQLSSRVPSPQFHLVDTAKPAAVSLGTQFDLAIVKTTPQSGVTTDIIIESLATSVCAGGFIVATGLDEAALSRLGKTVTLGNNVCICQLREGEIEERMRPNVTHVSLLEPEVERSSDIARVLEALNLKQWGVQTCTNPLQEITSSTDVIIIDELFSSVMDRLNQQQWDVIKRLAEQRCRLLWVTTGAQLSVTDPTKAAISGLFRTIRAEEQLRFITLDVESPTGDATVAAISACLDRLSASNNEHNTPVDSEFVERGGVVHVSRLIPDATLTKLESDRLDAAPSETADLHACKTLVQLHCKRLGNLDAVHFTETAPEPTPLPDGMIEVEICAAGLNYKDVVVTMGIVPGDETQLGHEAAGVVTQVAPGVSGFAVGDRVVVFGKGCFANRLRTTPSRIHRIPDDMTFEEASTLAVVYLTSIHSLLDLGNLSAGKRVLIHSAAGGVGIAAIQLAKYIGAEVFATVGSPEKRQFLQSTFGLSDERIFNSRNTDFGKRILAATDGYGVDVVLNSLTGDMLEESFRILADGGIMVEIGKKDILERNSLSMMPFDRNISFRAVDLSPERAPDALVAKLFGKLFELFQNGHIKPINPIHQFSWTDVPAAIRFLRPGTHIGKIVLSDGPNAKIQVPIRRAPQTLCFREDGCYLIVGGLRGLCGSLAIYLARTGAKHLAVMSRSGYADEKSRGVVKQINALGAQIDLLTADVVSPTEVKNAFKQTTVPIAGIIQGAMVLRDRPFDQMTLAEYHEAVQCKIQGTWNLHNAAESLHLSLDFFTLLSSISGIIGNRGQANYAAANVFLDAFAAFRRARGQPACSVDLGVIEDAGVIAENAKLHAQFDTRSFKGINDSLLRKILYLSILQQQEHPAPSPGADAQMVTGLIAPQPSDSSLKGDARFAALFAGLAGAGSATTGVKGGNAELQAVLLLLRSESADPAARLKATVDAVNGCFVRMLQLPEPMDPARPLSVYGIDSLSAVEVRNWVRKELGALVTTLDILNAASLTAFCEKVITKAVGGDDRN</sequence>
<dbReference type="GO" id="GO:0006633">
    <property type="term" value="P:fatty acid biosynthetic process"/>
    <property type="evidence" value="ECO:0007669"/>
    <property type="project" value="InterPro"/>
</dbReference>
<feature type="region of interest" description="Disordered" evidence="10">
    <location>
        <begin position="1"/>
        <end position="40"/>
    </location>
</feature>
<dbReference type="InterPro" id="IPR049552">
    <property type="entry name" value="PKS_DH_N"/>
</dbReference>
<keyword evidence="15" id="KW-1185">Reference proteome</keyword>
<dbReference type="InterPro" id="IPR036736">
    <property type="entry name" value="ACP-like_sf"/>
</dbReference>
<dbReference type="SMART" id="SM00822">
    <property type="entry name" value="PKS_KR"/>
    <property type="match status" value="1"/>
</dbReference>
<name>A0A6A6GZK9_VIRVR</name>
<evidence type="ECO:0000259" key="13">
    <source>
        <dbReference type="PROSITE" id="PS52019"/>
    </source>
</evidence>
<dbReference type="Gene3D" id="3.30.70.3290">
    <property type="match status" value="1"/>
</dbReference>
<evidence type="ECO:0000256" key="2">
    <source>
        <dbReference type="ARBA" id="ARBA00022553"/>
    </source>
</evidence>
<dbReference type="InterPro" id="IPR018201">
    <property type="entry name" value="Ketoacyl_synth_AS"/>
</dbReference>
<dbReference type="Gene3D" id="3.40.47.10">
    <property type="match status" value="1"/>
</dbReference>
<comment type="cofactor">
    <cofactor evidence="9">
        <name>Zn(2+)</name>
        <dbReference type="ChEBI" id="CHEBI:29105"/>
    </cofactor>
</comment>
<dbReference type="PROSITE" id="PS50075">
    <property type="entry name" value="CARRIER"/>
    <property type="match status" value="1"/>
</dbReference>
<feature type="active site" description="Proton acceptor; for dehydratase activity" evidence="8">
    <location>
        <position position="1009"/>
    </location>
</feature>
<dbReference type="SUPFAM" id="SSF51735">
    <property type="entry name" value="NAD(P)-binding Rossmann-fold domains"/>
    <property type="match status" value="3"/>
</dbReference>
<dbReference type="InterPro" id="IPR056501">
    <property type="entry name" value="NAD-bd_HRPKS_sdrA"/>
</dbReference>
<dbReference type="CDD" id="cd05195">
    <property type="entry name" value="enoyl_red"/>
    <property type="match status" value="1"/>
</dbReference>
<dbReference type="InterPro" id="IPR036291">
    <property type="entry name" value="NAD(P)-bd_dom_sf"/>
</dbReference>
<evidence type="ECO:0000256" key="6">
    <source>
        <dbReference type="ARBA" id="ARBA00023268"/>
    </source>
</evidence>
<dbReference type="PROSITE" id="PS52019">
    <property type="entry name" value="PKS_MFAS_DH"/>
    <property type="match status" value="1"/>
</dbReference>
<dbReference type="InterPro" id="IPR013149">
    <property type="entry name" value="ADH-like_C"/>
</dbReference>
<keyword evidence="3" id="KW-0808">Transferase</keyword>
<dbReference type="InterPro" id="IPR042104">
    <property type="entry name" value="PKS_dehydratase_sf"/>
</dbReference>
<evidence type="ECO:0000256" key="9">
    <source>
        <dbReference type="RuleBase" id="RU361277"/>
    </source>
</evidence>
<feature type="domain" description="PKS/mFAS DH" evidence="13">
    <location>
        <begin position="977"/>
        <end position="1288"/>
    </location>
</feature>
<dbReference type="InterPro" id="IPR014031">
    <property type="entry name" value="Ketoacyl_synth_C"/>
</dbReference>
<reference evidence="14" key="1">
    <citation type="journal article" date="2020" name="Stud. Mycol.">
        <title>101 Dothideomycetes genomes: a test case for predicting lifestyles and emergence of pathogens.</title>
        <authorList>
            <person name="Haridas S."/>
            <person name="Albert R."/>
            <person name="Binder M."/>
            <person name="Bloem J."/>
            <person name="Labutti K."/>
            <person name="Salamov A."/>
            <person name="Andreopoulos B."/>
            <person name="Baker S."/>
            <person name="Barry K."/>
            <person name="Bills G."/>
            <person name="Bluhm B."/>
            <person name="Cannon C."/>
            <person name="Castanera R."/>
            <person name="Culley D."/>
            <person name="Daum C."/>
            <person name="Ezra D."/>
            <person name="Gonzalez J."/>
            <person name="Henrissat B."/>
            <person name="Kuo A."/>
            <person name="Liang C."/>
            <person name="Lipzen A."/>
            <person name="Lutzoni F."/>
            <person name="Magnuson J."/>
            <person name="Mondo S."/>
            <person name="Nolan M."/>
            <person name="Ohm R."/>
            <person name="Pangilinan J."/>
            <person name="Park H.-J."/>
            <person name="Ramirez L."/>
            <person name="Alfaro M."/>
            <person name="Sun H."/>
            <person name="Tritt A."/>
            <person name="Yoshinaga Y."/>
            <person name="Zwiers L.-H."/>
            <person name="Turgeon B."/>
            <person name="Goodwin S."/>
            <person name="Spatafora J."/>
            <person name="Crous P."/>
            <person name="Grigoriev I."/>
        </authorList>
    </citation>
    <scope>NUCLEOTIDE SEQUENCE</scope>
    <source>
        <strain evidence="14">Tuck. ex Michener</strain>
    </source>
</reference>
<dbReference type="SUPFAM" id="SSF50129">
    <property type="entry name" value="GroES-like"/>
    <property type="match status" value="1"/>
</dbReference>
<dbReference type="InterPro" id="IPR013154">
    <property type="entry name" value="ADH-like_N"/>
</dbReference>
<evidence type="ECO:0000256" key="3">
    <source>
        <dbReference type="ARBA" id="ARBA00022679"/>
    </source>
</evidence>
<dbReference type="InterPro" id="IPR014043">
    <property type="entry name" value="Acyl_transferase_dom"/>
</dbReference>
<feature type="region of interest" description="N-terminal hotdog fold" evidence="8">
    <location>
        <begin position="977"/>
        <end position="1115"/>
    </location>
</feature>
<evidence type="ECO:0000256" key="4">
    <source>
        <dbReference type="ARBA" id="ARBA00022857"/>
    </source>
</evidence>
<keyword evidence="5" id="KW-0560">Oxidoreductase</keyword>
<keyword evidence="7" id="KW-0012">Acyltransferase</keyword>
<dbReference type="Gene3D" id="3.10.129.110">
    <property type="entry name" value="Polyketide synthase dehydratase"/>
    <property type="match status" value="1"/>
</dbReference>
<dbReference type="PANTHER" id="PTHR43775:SF18">
    <property type="entry name" value="ENZYME, PUTATIVE (JCVI)-RELATED"/>
    <property type="match status" value="1"/>
</dbReference>
<dbReference type="SMART" id="SM00829">
    <property type="entry name" value="PKS_ER"/>
    <property type="match status" value="1"/>
</dbReference>
<dbReference type="Pfam" id="PF08659">
    <property type="entry name" value="KR"/>
    <property type="match status" value="1"/>
</dbReference>
<dbReference type="InterPro" id="IPR016035">
    <property type="entry name" value="Acyl_Trfase/lysoPLipase"/>
</dbReference>
<keyword evidence="9" id="KW-0479">Metal-binding</keyword>
<dbReference type="InterPro" id="IPR049900">
    <property type="entry name" value="PKS_mFAS_DH"/>
</dbReference>
<keyword evidence="4" id="KW-0521">NADP</keyword>
<dbReference type="Pfam" id="PF23114">
    <property type="entry name" value="NAD-bd_HRPKS_sdrA"/>
    <property type="match status" value="1"/>
</dbReference>
<dbReference type="Pfam" id="PF14765">
    <property type="entry name" value="PS-DH"/>
    <property type="match status" value="1"/>
</dbReference>
<dbReference type="PROSITE" id="PS00606">
    <property type="entry name" value="KS3_1"/>
    <property type="match status" value="1"/>
</dbReference>
<dbReference type="Pfam" id="PF02801">
    <property type="entry name" value="Ketoacyl-synt_C"/>
    <property type="match status" value="1"/>
</dbReference>
<dbReference type="EMBL" id="ML991832">
    <property type="protein sequence ID" value="KAF2231041.1"/>
    <property type="molecule type" value="Genomic_DNA"/>
</dbReference>
<evidence type="ECO:0000256" key="5">
    <source>
        <dbReference type="ARBA" id="ARBA00023002"/>
    </source>
</evidence>
<dbReference type="SMART" id="SM00823">
    <property type="entry name" value="PKS_PP"/>
    <property type="match status" value="1"/>
</dbReference>
<dbReference type="PANTHER" id="PTHR43775">
    <property type="entry name" value="FATTY ACID SYNTHASE"/>
    <property type="match status" value="1"/>
</dbReference>
<dbReference type="Gene3D" id="1.10.1200.10">
    <property type="entry name" value="ACP-like"/>
    <property type="match status" value="1"/>
</dbReference>
<keyword evidence="2" id="KW-0597">Phosphoprotein</keyword>
<feature type="compositionally biased region" description="Low complexity" evidence="10">
    <location>
        <begin position="1"/>
        <end position="13"/>
    </location>
</feature>
<dbReference type="Pfam" id="PF00550">
    <property type="entry name" value="PP-binding"/>
    <property type="match status" value="1"/>
</dbReference>
<dbReference type="SUPFAM" id="SSF47336">
    <property type="entry name" value="ACP-like"/>
    <property type="match status" value="1"/>
</dbReference>
<keyword evidence="6" id="KW-0511">Multifunctional enzyme</keyword>
<dbReference type="PROSITE" id="PS00059">
    <property type="entry name" value="ADH_ZINC"/>
    <property type="match status" value="1"/>
</dbReference>
<dbReference type="OrthoDB" id="329835at2759"/>
<dbReference type="PROSITE" id="PS52004">
    <property type="entry name" value="KS3_2"/>
    <property type="match status" value="1"/>
</dbReference>
<dbReference type="Pfam" id="PF00698">
    <property type="entry name" value="Acyl_transf_1"/>
    <property type="match status" value="1"/>
</dbReference>
<dbReference type="InterPro" id="IPR014030">
    <property type="entry name" value="Ketoacyl_synth_N"/>
</dbReference>
<evidence type="ECO:0000256" key="8">
    <source>
        <dbReference type="PROSITE-ProRule" id="PRU01363"/>
    </source>
</evidence>
<dbReference type="Gene3D" id="3.40.50.720">
    <property type="entry name" value="NAD(P)-binding Rossmann-like Domain"/>
    <property type="match status" value="2"/>
</dbReference>
<feature type="region of interest" description="C-terminal hotdog fold" evidence="8">
    <location>
        <begin position="1128"/>
        <end position="1288"/>
    </location>
</feature>
<keyword evidence="9" id="KW-0862">Zinc</keyword>
<feature type="domain" description="Carrier" evidence="11">
    <location>
        <begin position="2317"/>
        <end position="2393"/>
    </location>
</feature>
<evidence type="ECO:0000313" key="14">
    <source>
        <dbReference type="EMBL" id="KAF2231041.1"/>
    </source>
</evidence>
<dbReference type="Gene3D" id="3.90.180.10">
    <property type="entry name" value="Medium-chain alcohol dehydrogenases, catalytic domain"/>
    <property type="match status" value="1"/>
</dbReference>
<organism evidence="14 15">
    <name type="scientific">Viridothelium virens</name>
    <name type="common">Speckled blister lichen</name>
    <name type="synonym">Trypethelium virens</name>
    <dbReference type="NCBI Taxonomy" id="1048519"/>
    <lineage>
        <taxon>Eukaryota</taxon>
        <taxon>Fungi</taxon>
        <taxon>Dikarya</taxon>
        <taxon>Ascomycota</taxon>
        <taxon>Pezizomycotina</taxon>
        <taxon>Dothideomycetes</taxon>
        <taxon>Dothideomycetes incertae sedis</taxon>
        <taxon>Trypetheliales</taxon>
        <taxon>Trypetheliaceae</taxon>
        <taxon>Viridothelium</taxon>
    </lineage>
</organism>
<evidence type="ECO:0000256" key="7">
    <source>
        <dbReference type="ARBA" id="ARBA00023315"/>
    </source>
</evidence>
<dbReference type="InterPro" id="IPR032821">
    <property type="entry name" value="PKS_assoc"/>
</dbReference>
<dbReference type="InterPro" id="IPR020843">
    <property type="entry name" value="ER"/>
</dbReference>
<evidence type="ECO:0000259" key="12">
    <source>
        <dbReference type="PROSITE" id="PS52004"/>
    </source>
</evidence>
<dbReference type="InterPro" id="IPR020806">
    <property type="entry name" value="PKS_PP-bd"/>
</dbReference>
<dbReference type="GO" id="GO:0008270">
    <property type="term" value="F:zinc ion binding"/>
    <property type="evidence" value="ECO:0007669"/>
    <property type="project" value="InterPro"/>
</dbReference>
<evidence type="ECO:0000313" key="15">
    <source>
        <dbReference type="Proteomes" id="UP000800092"/>
    </source>
</evidence>
<dbReference type="InterPro" id="IPR002364">
    <property type="entry name" value="Quin_OxRdtase/zeta-crystal_CS"/>
</dbReference>
<dbReference type="GO" id="GO:0016491">
    <property type="term" value="F:oxidoreductase activity"/>
    <property type="evidence" value="ECO:0007669"/>
    <property type="project" value="UniProtKB-KW"/>
</dbReference>
<dbReference type="GO" id="GO:0004315">
    <property type="term" value="F:3-oxoacyl-[acyl-carrier-protein] synthase activity"/>
    <property type="evidence" value="ECO:0007669"/>
    <property type="project" value="InterPro"/>
</dbReference>
<comment type="similarity">
    <text evidence="9">Belongs to the zinc-containing alcohol dehydrogenase family.</text>
</comment>
<dbReference type="InterPro" id="IPR016036">
    <property type="entry name" value="Malonyl_transacylase_ACP-bd"/>
</dbReference>
<dbReference type="GO" id="GO:0031177">
    <property type="term" value="F:phosphopantetheine binding"/>
    <property type="evidence" value="ECO:0007669"/>
    <property type="project" value="InterPro"/>
</dbReference>
<evidence type="ECO:0000259" key="11">
    <source>
        <dbReference type="PROSITE" id="PS50075"/>
    </source>
</evidence>
<dbReference type="InterPro" id="IPR009081">
    <property type="entry name" value="PP-bd_ACP"/>
</dbReference>
<feature type="domain" description="Ketosynthase family 3 (KS3)" evidence="12">
    <location>
        <begin position="44"/>
        <end position="472"/>
    </location>
</feature>
<dbReference type="PROSITE" id="PS01162">
    <property type="entry name" value="QOR_ZETA_CRYSTAL"/>
    <property type="match status" value="1"/>
</dbReference>
<evidence type="ECO:0000256" key="10">
    <source>
        <dbReference type="SAM" id="MobiDB-lite"/>
    </source>
</evidence>
<evidence type="ECO:0000256" key="1">
    <source>
        <dbReference type="ARBA" id="ARBA00022450"/>
    </source>
</evidence>
<dbReference type="CDD" id="cd00833">
    <property type="entry name" value="PKS"/>
    <property type="match status" value="1"/>
</dbReference>
<feature type="active site" description="Proton donor; for dehydratase activity" evidence="8">
    <location>
        <position position="1193"/>
    </location>
</feature>
<dbReference type="InterPro" id="IPR057326">
    <property type="entry name" value="KR_dom"/>
</dbReference>
<protein>
    <submittedName>
        <fullName evidence="14">PKSKA1</fullName>
    </submittedName>
</protein>
<dbReference type="SUPFAM" id="SSF53901">
    <property type="entry name" value="Thiolase-like"/>
    <property type="match status" value="1"/>
</dbReference>
<dbReference type="Pfam" id="PF08240">
    <property type="entry name" value="ADH_N"/>
    <property type="match status" value="1"/>
</dbReference>
<dbReference type="SMART" id="SM00827">
    <property type="entry name" value="PKS_AT"/>
    <property type="match status" value="1"/>
</dbReference>
<keyword evidence="1" id="KW-0596">Phosphopantetheine</keyword>
<dbReference type="SMART" id="SM00825">
    <property type="entry name" value="PKS_KS"/>
    <property type="match status" value="1"/>
</dbReference>
<dbReference type="SUPFAM" id="SSF52151">
    <property type="entry name" value="FabD/lysophospholipase-like"/>
    <property type="match status" value="1"/>
</dbReference>
<dbReference type="InterPro" id="IPR020841">
    <property type="entry name" value="PKS_Beta-ketoAc_synthase_dom"/>
</dbReference>
<dbReference type="Pfam" id="PF00107">
    <property type="entry name" value="ADH_zinc_N"/>
    <property type="match status" value="1"/>
</dbReference>
<dbReference type="SUPFAM" id="SSF55048">
    <property type="entry name" value="Probable ACP-binding domain of malonyl-CoA ACP transacylase"/>
    <property type="match status" value="1"/>
</dbReference>
<dbReference type="GO" id="GO:1901336">
    <property type="term" value="P:lactone biosynthetic process"/>
    <property type="evidence" value="ECO:0007669"/>
    <property type="project" value="UniProtKB-ARBA"/>
</dbReference>
<dbReference type="InterPro" id="IPR049551">
    <property type="entry name" value="PKS_DH_C"/>
</dbReference>
<feature type="compositionally biased region" description="Low complexity" evidence="10">
    <location>
        <begin position="21"/>
        <end position="30"/>
    </location>
</feature>
<gene>
    <name evidence="14" type="ORF">EV356DRAFT_507824</name>
</gene>
<dbReference type="GO" id="GO:0004312">
    <property type="term" value="F:fatty acid synthase activity"/>
    <property type="evidence" value="ECO:0007669"/>
    <property type="project" value="TreeGrafter"/>
</dbReference>
<dbReference type="Pfam" id="PF21089">
    <property type="entry name" value="PKS_DH_N"/>
    <property type="match status" value="1"/>
</dbReference>
<dbReference type="InterPro" id="IPR013968">
    <property type="entry name" value="PKS_KR"/>
</dbReference>
<dbReference type="InterPro" id="IPR050091">
    <property type="entry name" value="PKS_NRPS_Biosynth_Enz"/>
</dbReference>
<dbReference type="InterPro" id="IPR002328">
    <property type="entry name" value="ADH_Zn_CS"/>
</dbReference>
<dbReference type="Pfam" id="PF00109">
    <property type="entry name" value="ketoacyl-synt"/>
    <property type="match status" value="1"/>
</dbReference>
<dbReference type="Proteomes" id="UP000800092">
    <property type="component" value="Unassembled WGS sequence"/>
</dbReference>
<dbReference type="InterPro" id="IPR011032">
    <property type="entry name" value="GroES-like_sf"/>
</dbReference>
<proteinExistence type="inferred from homology"/>
<dbReference type="Pfam" id="PF16197">
    <property type="entry name" value="KAsynt_C_assoc"/>
    <property type="match status" value="1"/>
</dbReference>
<dbReference type="InterPro" id="IPR016039">
    <property type="entry name" value="Thiolase-like"/>
</dbReference>
<dbReference type="Gene3D" id="3.40.366.10">
    <property type="entry name" value="Malonyl-Coenzyme A Acyl Carrier Protein, domain 2"/>
    <property type="match status" value="1"/>
</dbReference>
<dbReference type="InterPro" id="IPR001227">
    <property type="entry name" value="Ac_transferase_dom_sf"/>
</dbReference>
<dbReference type="InterPro" id="IPR020807">
    <property type="entry name" value="PKS_DH"/>
</dbReference>
<dbReference type="GO" id="GO:0044550">
    <property type="term" value="P:secondary metabolite biosynthetic process"/>
    <property type="evidence" value="ECO:0007669"/>
    <property type="project" value="TreeGrafter"/>
</dbReference>
<dbReference type="SMART" id="SM00826">
    <property type="entry name" value="PKS_DH"/>
    <property type="match status" value="1"/>
</dbReference>